<evidence type="ECO:0000256" key="2">
    <source>
        <dbReference type="SAM" id="MobiDB-lite"/>
    </source>
</evidence>
<comment type="caution">
    <text evidence="4">The sequence shown here is derived from an EMBL/GenBank/DDBJ whole genome shotgun (WGS) entry which is preliminary data.</text>
</comment>
<dbReference type="CDD" id="cd16936">
    <property type="entry name" value="HATPase_RsbW-like"/>
    <property type="match status" value="1"/>
</dbReference>
<feature type="domain" description="Histidine kinase/HSP90-like ATPase" evidence="3">
    <location>
        <begin position="7"/>
        <end position="120"/>
    </location>
</feature>
<keyword evidence="1" id="KW-0418">Kinase</keyword>
<keyword evidence="4" id="KW-0547">Nucleotide-binding</keyword>
<name>A0ABR7LWX8_9ACTN</name>
<sequence>MKARFSFVATPDRVTEARTLTEVTLMSWSLRPFVENARLIVSELVTNAVAATPGKVVLLVLAREEDAVSLGVWDSDDTTPAIGGETPPSPNAESGRGLYLVGMLSDEHGSQRVETGGKIMWARLRT</sequence>
<dbReference type="Proteomes" id="UP000805614">
    <property type="component" value="Unassembled WGS sequence"/>
</dbReference>
<feature type="region of interest" description="Disordered" evidence="2">
    <location>
        <begin position="74"/>
        <end position="95"/>
    </location>
</feature>
<evidence type="ECO:0000313" key="5">
    <source>
        <dbReference type="Proteomes" id="UP000805614"/>
    </source>
</evidence>
<evidence type="ECO:0000256" key="1">
    <source>
        <dbReference type="ARBA" id="ARBA00022527"/>
    </source>
</evidence>
<dbReference type="InterPro" id="IPR003594">
    <property type="entry name" value="HATPase_dom"/>
</dbReference>
<keyword evidence="1" id="KW-0723">Serine/threonine-protein kinase</keyword>
<dbReference type="PANTHER" id="PTHR35526:SF3">
    <property type="entry name" value="ANTI-SIGMA-F FACTOR RSBW"/>
    <property type="match status" value="1"/>
</dbReference>
<dbReference type="SUPFAM" id="SSF55874">
    <property type="entry name" value="ATPase domain of HSP90 chaperone/DNA topoisomerase II/histidine kinase"/>
    <property type="match status" value="1"/>
</dbReference>
<keyword evidence="5" id="KW-1185">Reference proteome</keyword>
<dbReference type="EMBL" id="JABVEC010000022">
    <property type="protein sequence ID" value="MBC6468970.1"/>
    <property type="molecule type" value="Genomic_DNA"/>
</dbReference>
<protein>
    <submittedName>
        <fullName evidence="4">ATP-binding protein</fullName>
    </submittedName>
</protein>
<gene>
    <name evidence="4" type="ORF">HKK74_26255</name>
</gene>
<dbReference type="PANTHER" id="PTHR35526">
    <property type="entry name" value="ANTI-SIGMA-F FACTOR RSBW-RELATED"/>
    <property type="match status" value="1"/>
</dbReference>
<evidence type="ECO:0000259" key="3">
    <source>
        <dbReference type="Pfam" id="PF13581"/>
    </source>
</evidence>
<keyword evidence="4" id="KW-0067">ATP-binding</keyword>
<dbReference type="Gene3D" id="3.30.565.10">
    <property type="entry name" value="Histidine kinase-like ATPase, C-terminal domain"/>
    <property type="match status" value="1"/>
</dbReference>
<organism evidence="4 5">
    <name type="scientific">Actinomadura alba</name>
    <dbReference type="NCBI Taxonomy" id="406431"/>
    <lineage>
        <taxon>Bacteria</taxon>
        <taxon>Bacillati</taxon>
        <taxon>Actinomycetota</taxon>
        <taxon>Actinomycetes</taxon>
        <taxon>Streptosporangiales</taxon>
        <taxon>Thermomonosporaceae</taxon>
        <taxon>Actinomadura</taxon>
    </lineage>
</organism>
<dbReference type="Pfam" id="PF13581">
    <property type="entry name" value="HATPase_c_2"/>
    <property type="match status" value="1"/>
</dbReference>
<keyword evidence="1" id="KW-0808">Transferase</keyword>
<dbReference type="InterPro" id="IPR050267">
    <property type="entry name" value="Anti-sigma-factor_SerPK"/>
</dbReference>
<proteinExistence type="predicted"/>
<dbReference type="InterPro" id="IPR036890">
    <property type="entry name" value="HATPase_C_sf"/>
</dbReference>
<reference evidence="4 5" key="1">
    <citation type="submission" date="2020-06" db="EMBL/GenBank/DDBJ databases">
        <title>Actinomadura xiongansis sp. nov., isolated from soil of Baiyangdian.</title>
        <authorList>
            <person name="Zhang X."/>
        </authorList>
    </citation>
    <scope>NUCLEOTIDE SEQUENCE [LARGE SCALE GENOMIC DNA]</scope>
    <source>
        <strain evidence="4 5">HBUM206468</strain>
    </source>
</reference>
<accession>A0ABR7LWX8</accession>
<evidence type="ECO:0000313" key="4">
    <source>
        <dbReference type="EMBL" id="MBC6468970.1"/>
    </source>
</evidence>
<dbReference type="GO" id="GO:0005524">
    <property type="term" value="F:ATP binding"/>
    <property type="evidence" value="ECO:0007669"/>
    <property type="project" value="UniProtKB-KW"/>
</dbReference>
<dbReference type="RefSeq" id="WP_187246007.1">
    <property type="nucleotide sequence ID" value="NZ_BAAAOK010000001.1"/>
</dbReference>